<feature type="region of interest" description="Disordered" evidence="13">
    <location>
        <begin position="1"/>
        <end position="22"/>
    </location>
</feature>
<sequence>MPSDFEKDAYPEPPTKTPIIDKETAVPNPNDIMDMMFYYAVDVPVTAFRVAIDSLRSRNKLVYYHQKFRRVPYLTECEERDFTCYYEAEMQWKRDFKVDREIVKIVQERMSACVQREGTNHEQNCYKEVQLFQEVSKNYQVCYGDLGGNANARKCLMKQKERMMAARAQSA</sequence>
<dbReference type="InterPro" id="IPR019377">
    <property type="entry name" value="NADH_UbQ_OxRdtase_su10"/>
</dbReference>
<dbReference type="STRING" id="52670.A0A2I4BRJ4"/>
<comment type="function">
    <text evidence="10">Accessory subunit that is involved in the functional assembly of the mitochondrial respiratory chain complex I. Complex I has an NADH dehydrogenase activity with ubiquinone as an immediate electron acceptor and mediates the transfer of electrons from NADH to the respiratory chain.</text>
</comment>
<dbReference type="AlphaFoldDB" id="A0A2I4BRJ4"/>
<comment type="similarity">
    <text evidence="2">Belongs to the complex I NDUFB10 subunit family.</text>
</comment>
<reference evidence="15 16" key="1">
    <citation type="submission" date="2025-04" db="UniProtKB">
        <authorList>
            <consortium name="RefSeq"/>
        </authorList>
    </citation>
    <scope>IDENTIFICATION</scope>
    <source>
        <strain evidence="15 16">Quisiro</strain>
        <tissue evidence="15 16">Liver</tissue>
    </source>
</reference>
<keyword evidence="7" id="KW-0249">Electron transport</keyword>
<evidence type="ECO:0000313" key="15">
    <source>
        <dbReference type="RefSeq" id="XP_013870347.1"/>
    </source>
</evidence>
<evidence type="ECO:0000256" key="4">
    <source>
        <dbReference type="ARBA" id="ARBA00022448"/>
    </source>
</evidence>
<dbReference type="PANTHER" id="PTHR13094">
    <property type="entry name" value="NADH-UBIQUINONE OXIDOREDUCTASE PDSW SUBUNIT"/>
    <property type="match status" value="1"/>
</dbReference>
<keyword evidence="14" id="KW-1185">Reference proteome</keyword>
<evidence type="ECO:0000256" key="1">
    <source>
        <dbReference type="ARBA" id="ARBA00004443"/>
    </source>
</evidence>
<dbReference type="KEGG" id="alim:106522049"/>
<evidence type="ECO:0000256" key="5">
    <source>
        <dbReference type="ARBA" id="ARBA00022660"/>
    </source>
</evidence>
<dbReference type="InterPro" id="IPR039993">
    <property type="entry name" value="NDUFB10"/>
</dbReference>
<dbReference type="Proteomes" id="UP000192220">
    <property type="component" value="Unplaced"/>
</dbReference>
<dbReference type="GeneID" id="106522049"/>
<dbReference type="GO" id="GO:0045271">
    <property type="term" value="C:respiratory chain complex I"/>
    <property type="evidence" value="ECO:0007669"/>
    <property type="project" value="UniProtKB-ARBA"/>
</dbReference>
<keyword evidence="8" id="KW-0496">Mitochondrion</keyword>
<accession>A0A2I4BRJ4</accession>
<dbReference type="Pfam" id="PF10249">
    <property type="entry name" value="NDUFB10"/>
    <property type="match status" value="1"/>
</dbReference>
<dbReference type="GO" id="GO:0005743">
    <property type="term" value="C:mitochondrial inner membrane"/>
    <property type="evidence" value="ECO:0007669"/>
    <property type="project" value="UniProtKB-SubCell"/>
</dbReference>
<dbReference type="PANTHER" id="PTHR13094:SF1">
    <property type="entry name" value="NADH DEHYDROGENASE [UBIQUINONE] 1 BETA SUBCOMPLEX SUBUNIT 10"/>
    <property type="match status" value="1"/>
</dbReference>
<keyword evidence="9" id="KW-0472">Membrane</keyword>
<evidence type="ECO:0000256" key="9">
    <source>
        <dbReference type="ARBA" id="ARBA00023136"/>
    </source>
</evidence>
<evidence type="ECO:0000256" key="7">
    <source>
        <dbReference type="ARBA" id="ARBA00022982"/>
    </source>
</evidence>
<comment type="subcellular location">
    <subcellularLocation>
        <location evidence="1">Mitochondrion inner membrane</location>
        <topology evidence="1">Peripheral membrane protein</topology>
        <orientation evidence="1">Matrix side</orientation>
    </subcellularLocation>
</comment>
<protein>
    <recommendedName>
        <fullName evidence="3">NADH dehydrogenase [ubiquinone] 1 beta subcomplex subunit 10</fullName>
    </recommendedName>
    <alternativeName>
        <fullName evidence="11">Complex I-PDSW</fullName>
    </alternativeName>
    <alternativeName>
        <fullName evidence="12">NADH-ubiquinone oxidoreductase PDSW subunit</fullName>
    </alternativeName>
</protein>
<evidence type="ECO:0000256" key="10">
    <source>
        <dbReference type="ARBA" id="ARBA00024857"/>
    </source>
</evidence>
<proteinExistence type="inferred from homology"/>
<dbReference type="CTD" id="4716"/>
<keyword evidence="4" id="KW-0813">Transport</keyword>
<evidence type="ECO:0000256" key="13">
    <source>
        <dbReference type="SAM" id="MobiDB-lite"/>
    </source>
</evidence>
<evidence type="ECO:0000256" key="12">
    <source>
        <dbReference type="ARBA" id="ARBA00032549"/>
    </source>
</evidence>
<keyword evidence="6" id="KW-0999">Mitochondrion inner membrane</keyword>
<organism evidence="14 16">
    <name type="scientific">Austrofundulus limnaeus</name>
    <name type="common">Annual killifish</name>
    <dbReference type="NCBI Taxonomy" id="52670"/>
    <lineage>
        <taxon>Eukaryota</taxon>
        <taxon>Metazoa</taxon>
        <taxon>Chordata</taxon>
        <taxon>Craniata</taxon>
        <taxon>Vertebrata</taxon>
        <taxon>Euteleostomi</taxon>
        <taxon>Actinopterygii</taxon>
        <taxon>Neopterygii</taxon>
        <taxon>Teleostei</taxon>
        <taxon>Neoteleostei</taxon>
        <taxon>Acanthomorphata</taxon>
        <taxon>Ovalentaria</taxon>
        <taxon>Atherinomorphae</taxon>
        <taxon>Cyprinodontiformes</taxon>
        <taxon>Rivulidae</taxon>
        <taxon>Austrofundulus</taxon>
    </lineage>
</organism>
<evidence type="ECO:0000256" key="11">
    <source>
        <dbReference type="ARBA" id="ARBA00030372"/>
    </source>
</evidence>
<evidence type="ECO:0000256" key="6">
    <source>
        <dbReference type="ARBA" id="ARBA00022792"/>
    </source>
</evidence>
<evidence type="ECO:0000256" key="3">
    <source>
        <dbReference type="ARBA" id="ARBA00014109"/>
    </source>
</evidence>
<evidence type="ECO:0000313" key="16">
    <source>
        <dbReference type="RefSeq" id="XP_013870348.1"/>
    </source>
</evidence>
<name>A0A2I4BRJ4_AUSLI</name>
<keyword evidence="5" id="KW-0679">Respiratory chain</keyword>
<evidence type="ECO:0000313" key="14">
    <source>
        <dbReference type="Proteomes" id="UP000192220"/>
    </source>
</evidence>
<gene>
    <name evidence="15 16" type="primary">ndufb10</name>
</gene>
<dbReference type="RefSeq" id="XP_013870347.1">
    <property type="nucleotide sequence ID" value="XM_014014893.1"/>
</dbReference>
<dbReference type="OrthoDB" id="6017729at2759"/>
<feature type="compositionally biased region" description="Basic and acidic residues" evidence="13">
    <location>
        <begin position="1"/>
        <end position="10"/>
    </location>
</feature>
<evidence type="ECO:0000256" key="8">
    <source>
        <dbReference type="ARBA" id="ARBA00023128"/>
    </source>
</evidence>
<evidence type="ECO:0000256" key="2">
    <source>
        <dbReference type="ARBA" id="ARBA00008317"/>
    </source>
</evidence>
<dbReference type="RefSeq" id="XP_013870348.1">
    <property type="nucleotide sequence ID" value="XM_014014894.1"/>
</dbReference>